<keyword evidence="3" id="KW-1185">Reference proteome</keyword>
<gene>
    <name evidence="2" type="ORF">LEP48_06635</name>
</gene>
<evidence type="ECO:0000259" key="1">
    <source>
        <dbReference type="Pfam" id="PF26345"/>
    </source>
</evidence>
<organism evidence="2 3">
    <name type="scientific">Isoptericola luteus</name>
    <dbReference type="NCBI Taxonomy" id="2879484"/>
    <lineage>
        <taxon>Bacteria</taxon>
        <taxon>Bacillati</taxon>
        <taxon>Actinomycetota</taxon>
        <taxon>Actinomycetes</taxon>
        <taxon>Micrococcales</taxon>
        <taxon>Promicromonosporaceae</taxon>
        <taxon>Isoptericola</taxon>
    </lineage>
</organism>
<evidence type="ECO:0000313" key="2">
    <source>
        <dbReference type="EMBL" id="MCA5893031.1"/>
    </source>
</evidence>
<sequence>MATFSAVTRQHILQAITEYDARGAENLLGVYGFAPSTRDVFVHEGRTYDAKAVLGVAHRYATGRAATTDELSGGKVDTSSLLRKRGFEVPARAVVAQPRKRAVRKTDVPEPPPAICPTCSMTLPGTGICDDCG</sequence>
<evidence type="ECO:0000313" key="3">
    <source>
        <dbReference type="Proteomes" id="UP001319870"/>
    </source>
</evidence>
<accession>A0ABS7ZFE0</accession>
<dbReference type="EMBL" id="JAIXCQ010000003">
    <property type="protein sequence ID" value="MCA5893031.1"/>
    <property type="molecule type" value="Genomic_DNA"/>
</dbReference>
<dbReference type="Pfam" id="PF26345">
    <property type="entry name" value="ScoMcrA_N"/>
    <property type="match status" value="1"/>
</dbReference>
<feature type="domain" description="ScoMcrA-like N-terminal head" evidence="1">
    <location>
        <begin position="5"/>
        <end position="90"/>
    </location>
</feature>
<protein>
    <recommendedName>
        <fullName evidence="1">ScoMcrA-like N-terminal head domain-containing protein</fullName>
    </recommendedName>
</protein>
<dbReference type="Proteomes" id="UP001319870">
    <property type="component" value="Unassembled WGS sequence"/>
</dbReference>
<reference evidence="2 3" key="1">
    <citation type="submission" date="2021-09" db="EMBL/GenBank/DDBJ databases">
        <title>Isoptericola luteus sp. nov., a novel bacterium isolated from Harbin, the capital city of Heilongjiang province.</title>
        <authorList>
            <person name="Li J."/>
        </authorList>
    </citation>
    <scope>NUCLEOTIDE SEQUENCE [LARGE SCALE GENOMIC DNA]</scope>
    <source>
        <strain evidence="2 3">NEAU-Y5</strain>
    </source>
</reference>
<proteinExistence type="predicted"/>
<dbReference type="InterPro" id="IPR058807">
    <property type="entry name" value="ScoMcrA_N"/>
</dbReference>
<dbReference type="RefSeq" id="WP_225564785.1">
    <property type="nucleotide sequence ID" value="NZ_JAIXCQ010000003.1"/>
</dbReference>
<name>A0ABS7ZFE0_9MICO</name>
<comment type="caution">
    <text evidence="2">The sequence shown here is derived from an EMBL/GenBank/DDBJ whole genome shotgun (WGS) entry which is preliminary data.</text>
</comment>